<keyword evidence="1" id="KW-0489">Methyltransferase</keyword>
<dbReference type="NCBIfam" id="NF041360">
    <property type="entry name" value="GntF_guanitoxin"/>
    <property type="match status" value="1"/>
</dbReference>
<dbReference type="InterPro" id="IPR000940">
    <property type="entry name" value="NNMT_TEMT_trans"/>
</dbReference>
<dbReference type="EMBL" id="MGDT01000004">
    <property type="protein sequence ID" value="OGL66934.1"/>
    <property type="molecule type" value="Genomic_DNA"/>
</dbReference>
<dbReference type="Gene3D" id="3.40.50.150">
    <property type="entry name" value="Vaccinia Virus protein VP39"/>
    <property type="match status" value="1"/>
</dbReference>
<dbReference type="PANTHER" id="PTHR10867">
    <property type="entry name" value="NNMT/PNMT/TEMT FAMILY MEMBER"/>
    <property type="match status" value="1"/>
</dbReference>
<dbReference type="InterPro" id="IPR029063">
    <property type="entry name" value="SAM-dependent_MTases_sf"/>
</dbReference>
<dbReference type="GO" id="GO:0032259">
    <property type="term" value="P:methylation"/>
    <property type="evidence" value="ECO:0007669"/>
    <property type="project" value="UniProtKB-KW"/>
</dbReference>
<evidence type="ECO:0000313" key="5">
    <source>
        <dbReference type="Proteomes" id="UP000177885"/>
    </source>
</evidence>
<dbReference type="InterPro" id="IPR053384">
    <property type="entry name" value="SAM-dep_methyltransferase"/>
</dbReference>
<gene>
    <name evidence="4" type="ORF">A2856_00310</name>
</gene>
<evidence type="ECO:0008006" key="6">
    <source>
        <dbReference type="Google" id="ProtNLM"/>
    </source>
</evidence>
<evidence type="ECO:0000256" key="1">
    <source>
        <dbReference type="ARBA" id="ARBA00022603"/>
    </source>
</evidence>
<evidence type="ECO:0000313" key="4">
    <source>
        <dbReference type="EMBL" id="OGL66934.1"/>
    </source>
</evidence>
<reference evidence="4 5" key="1">
    <citation type="journal article" date="2016" name="Nat. Commun.">
        <title>Thousands of microbial genomes shed light on interconnected biogeochemical processes in an aquifer system.</title>
        <authorList>
            <person name="Anantharaman K."/>
            <person name="Brown C.T."/>
            <person name="Hug L.A."/>
            <person name="Sharon I."/>
            <person name="Castelle C.J."/>
            <person name="Probst A.J."/>
            <person name="Thomas B.C."/>
            <person name="Singh A."/>
            <person name="Wilkins M.J."/>
            <person name="Karaoz U."/>
            <person name="Brodie E.L."/>
            <person name="Williams K.H."/>
            <person name="Hubbard S.S."/>
            <person name="Banfield J.F."/>
        </authorList>
    </citation>
    <scope>NUCLEOTIDE SEQUENCE [LARGE SCALE GENOMIC DNA]</scope>
</reference>
<dbReference type="SUPFAM" id="SSF53335">
    <property type="entry name" value="S-adenosyl-L-methionine-dependent methyltransferases"/>
    <property type="match status" value="1"/>
</dbReference>
<dbReference type="PANTHER" id="PTHR10867:SF17">
    <property type="entry name" value="NICOTINAMIDE N-METHYLTRANSFERASE"/>
    <property type="match status" value="1"/>
</dbReference>
<dbReference type="Pfam" id="PF01234">
    <property type="entry name" value="NNMT_PNMT_TEMT"/>
    <property type="match status" value="1"/>
</dbReference>
<sequence>MPTASYRKWRPQDYLRHYYATKDVAEDERYIFDFIIKFLGSEGDFSEMLEVGAGPTIHHVTPFAGHVGKIYLAEYLPSNIREVKKWIRGDDAAHDWRPYVEGVIRLEGGRVTPQGVRARIRLLKKKIVRVFRADLFKALPLGRKKQFPLVTSFYCVECVSSSKARWESAMKNLAGLVAPGGWLILSALRKSRSYKSGNFSFPSANVHEKDVRDALRKHGFDPRSLDVRSHRVSQWEEEGFTGIILCKAKKLV</sequence>
<dbReference type="Proteomes" id="UP000177885">
    <property type="component" value="Unassembled WGS sequence"/>
</dbReference>
<dbReference type="STRING" id="1802385.A2856_00310"/>
<proteinExistence type="predicted"/>
<keyword evidence="3" id="KW-0949">S-adenosyl-L-methionine</keyword>
<dbReference type="GO" id="GO:0005829">
    <property type="term" value="C:cytosol"/>
    <property type="evidence" value="ECO:0007669"/>
    <property type="project" value="TreeGrafter"/>
</dbReference>
<dbReference type="GO" id="GO:0008170">
    <property type="term" value="F:N-methyltransferase activity"/>
    <property type="evidence" value="ECO:0007669"/>
    <property type="project" value="TreeGrafter"/>
</dbReference>
<dbReference type="PROSITE" id="PS51681">
    <property type="entry name" value="SAM_MT_NNMT_PNMT_TEMT"/>
    <property type="match status" value="1"/>
</dbReference>
<organism evidence="4 5">
    <name type="scientific">Candidatus Uhrbacteria bacterium RIFCSPHIGHO2_01_FULL_63_20</name>
    <dbReference type="NCBI Taxonomy" id="1802385"/>
    <lineage>
        <taxon>Bacteria</taxon>
        <taxon>Candidatus Uhriibacteriota</taxon>
    </lineage>
</organism>
<protein>
    <recommendedName>
        <fullName evidence="6">Methyltransferase type 11 domain-containing protein</fullName>
    </recommendedName>
</protein>
<name>A0A1F7TN08_9BACT</name>
<accession>A0A1F7TN08</accession>
<comment type="caution">
    <text evidence="4">The sequence shown here is derived from an EMBL/GenBank/DDBJ whole genome shotgun (WGS) entry which is preliminary data.</text>
</comment>
<evidence type="ECO:0000256" key="2">
    <source>
        <dbReference type="ARBA" id="ARBA00022679"/>
    </source>
</evidence>
<keyword evidence="2" id="KW-0808">Transferase</keyword>
<dbReference type="AlphaFoldDB" id="A0A1F7TN08"/>
<evidence type="ECO:0000256" key="3">
    <source>
        <dbReference type="ARBA" id="ARBA00022691"/>
    </source>
</evidence>